<accession>A0A075AIS7</accession>
<dbReference type="GeneID" id="20327029"/>
<name>A0A075AIS7_OPIVI</name>
<dbReference type="EMBL" id="KL596637">
    <property type="protein sequence ID" value="KER32154.1"/>
    <property type="molecule type" value="Genomic_DNA"/>
</dbReference>
<evidence type="ECO:0000313" key="2">
    <source>
        <dbReference type="EMBL" id="KER32154.1"/>
    </source>
</evidence>
<reference evidence="2 3" key="1">
    <citation type="submission" date="2013-11" db="EMBL/GenBank/DDBJ databases">
        <title>Opisthorchis viverrini - life in the bile duct.</title>
        <authorList>
            <person name="Young N.D."/>
            <person name="Nagarajan N."/>
            <person name="Lin S.J."/>
            <person name="Korhonen P.K."/>
            <person name="Jex A.R."/>
            <person name="Hall R.S."/>
            <person name="Safavi-Hemami H."/>
            <person name="Kaewkong W."/>
            <person name="Bertrand D."/>
            <person name="Gao S."/>
            <person name="Seet Q."/>
            <person name="Wongkham S."/>
            <person name="Teh B.T."/>
            <person name="Wongkham C."/>
            <person name="Intapan P.M."/>
            <person name="Maleewong W."/>
            <person name="Yang X."/>
            <person name="Hu M."/>
            <person name="Wang Z."/>
            <person name="Hofmann A."/>
            <person name="Sternberg P.W."/>
            <person name="Tan P."/>
            <person name="Wang J."/>
            <person name="Gasser R.B."/>
        </authorList>
    </citation>
    <scope>NUCLEOTIDE SEQUENCE [LARGE SCALE GENOMIC DNA]</scope>
</reference>
<evidence type="ECO:0000256" key="1">
    <source>
        <dbReference type="SAM" id="MobiDB-lite"/>
    </source>
</evidence>
<keyword evidence="3" id="KW-1185">Reference proteome</keyword>
<dbReference type="AlphaFoldDB" id="A0A075AIS7"/>
<organism evidence="2 3">
    <name type="scientific">Opisthorchis viverrini</name>
    <name type="common">Southeast Asian liver fluke</name>
    <dbReference type="NCBI Taxonomy" id="6198"/>
    <lineage>
        <taxon>Eukaryota</taxon>
        <taxon>Metazoa</taxon>
        <taxon>Spiralia</taxon>
        <taxon>Lophotrochozoa</taxon>
        <taxon>Platyhelminthes</taxon>
        <taxon>Trematoda</taxon>
        <taxon>Digenea</taxon>
        <taxon>Opisthorchiida</taxon>
        <taxon>Opisthorchiata</taxon>
        <taxon>Opisthorchiidae</taxon>
        <taxon>Opisthorchis</taxon>
    </lineage>
</organism>
<evidence type="ECO:0000313" key="3">
    <source>
        <dbReference type="Proteomes" id="UP000054324"/>
    </source>
</evidence>
<dbReference type="STRING" id="6198.A0A075AIS7"/>
<sequence>LSRTTASTSSKNLLTSIRVEPITDGLATEKSEFQRNDNATKLVEHEQTILYSPIQVTASSLSSSSSSIHRPKLGQSPPQIRAYVEEADQYWFERQHVDCLKENVARRKVTPRPPWKPPALKASFLSYQTTQSHLTNPQKPIARKAQAYLDRTPRRSGFNGRRIASSSSLAVLHDTKLQNGEAHLRRCSAARQVQARALLEQELQLAQSYKHRPQRNTPSRTQNTVGQSDPNFIQFLTTDASEAWLVVDGVSVSVTRRLENGYLVVLQAPQSGKTSSIGHVLRMPKHRLPRRVLFSVPPSGWRKPLGGQHMTWQKNVEEIMKSLGVVGVVRLPVKVQQESNWNPTSAVNTCKIWSPEIHYPTPPVKISSHEEIYPLRYVFYVEDKPNCVRAFANGKKVSMIARDTHCRVYFHAQYRRFVPFGQSPNSAEQNSVAEPTLYYQGKRVRPVTVAARNITELRRFLEILDVHYPEFGASAFLADQLILADSAHDKTKHV</sequence>
<dbReference type="RefSeq" id="XP_009164160.1">
    <property type="nucleotide sequence ID" value="XM_009165896.1"/>
</dbReference>
<feature type="region of interest" description="Disordered" evidence="1">
    <location>
        <begin position="208"/>
        <end position="228"/>
    </location>
</feature>
<gene>
    <name evidence="2" type="ORF">T265_12861</name>
</gene>
<proteinExistence type="predicted"/>
<dbReference type="CTD" id="20327029"/>
<dbReference type="Proteomes" id="UP000054324">
    <property type="component" value="Unassembled WGS sequence"/>
</dbReference>
<feature type="compositionally biased region" description="Polar residues" evidence="1">
    <location>
        <begin position="215"/>
        <end position="228"/>
    </location>
</feature>
<protein>
    <submittedName>
        <fullName evidence="2">Uncharacterized protein</fullName>
    </submittedName>
</protein>
<dbReference type="KEGG" id="ovi:T265_12861"/>
<dbReference type="OrthoDB" id="6236357at2759"/>
<feature type="non-terminal residue" evidence="2">
    <location>
        <position position="1"/>
    </location>
</feature>